<name>A0A8J7U2W6_9BACT</name>
<organism evidence="2 3">
    <name type="scientific">Acanthopleuribacter pedis</name>
    <dbReference type="NCBI Taxonomy" id="442870"/>
    <lineage>
        <taxon>Bacteria</taxon>
        <taxon>Pseudomonadati</taxon>
        <taxon>Acidobacteriota</taxon>
        <taxon>Holophagae</taxon>
        <taxon>Acanthopleuribacterales</taxon>
        <taxon>Acanthopleuribacteraceae</taxon>
        <taxon>Acanthopleuribacter</taxon>
    </lineage>
</organism>
<dbReference type="Proteomes" id="UP000664417">
    <property type="component" value="Unassembled WGS sequence"/>
</dbReference>
<feature type="coiled-coil region" evidence="1">
    <location>
        <begin position="101"/>
        <end position="129"/>
    </location>
</feature>
<proteinExistence type="predicted"/>
<evidence type="ECO:0000313" key="2">
    <source>
        <dbReference type="EMBL" id="MBO1319007.1"/>
    </source>
</evidence>
<keyword evidence="1" id="KW-0175">Coiled coil</keyword>
<sequence length="162" mass="18966">MIKLAVRLAVLMTLLVGTAVFLLAYQVIQTDSGFHIVQKDDWGFDKTWVDTRDWNAVDYLKNTDISKKLAKIEWEKFGDRAQAQWQKLQKTMDEAFEGQDMDDLSAKAKEKLADLRHAAQKKYDKLEKQFQNGDFSWESFQKKVAELEAWLDKQIEKLRANF</sequence>
<dbReference type="AlphaFoldDB" id="A0A8J7U2W6"/>
<accession>A0A8J7U2W6</accession>
<protein>
    <submittedName>
        <fullName evidence="2">Uncharacterized protein</fullName>
    </submittedName>
</protein>
<keyword evidence="3" id="KW-1185">Reference proteome</keyword>
<dbReference type="SUPFAM" id="SSF47162">
    <property type="entry name" value="Apolipoprotein"/>
    <property type="match status" value="1"/>
</dbReference>
<evidence type="ECO:0000256" key="1">
    <source>
        <dbReference type="SAM" id="Coils"/>
    </source>
</evidence>
<dbReference type="RefSeq" id="WP_207858828.1">
    <property type="nucleotide sequence ID" value="NZ_JAFREP010000008.1"/>
</dbReference>
<dbReference type="EMBL" id="JAFREP010000008">
    <property type="protein sequence ID" value="MBO1319007.1"/>
    <property type="molecule type" value="Genomic_DNA"/>
</dbReference>
<evidence type="ECO:0000313" key="3">
    <source>
        <dbReference type="Proteomes" id="UP000664417"/>
    </source>
</evidence>
<reference evidence="2" key="1">
    <citation type="submission" date="2021-03" db="EMBL/GenBank/DDBJ databases">
        <authorList>
            <person name="Wang G."/>
        </authorList>
    </citation>
    <scope>NUCLEOTIDE SEQUENCE</scope>
    <source>
        <strain evidence="2">KCTC 12899</strain>
    </source>
</reference>
<gene>
    <name evidence="2" type="ORF">J3U88_11110</name>
</gene>
<comment type="caution">
    <text evidence="2">The sequence shown here is derived from an EMBL/GenBank/DDBJ whole genome shotgun (WGS) entry which is preliminary data.</text>
</comment>